<gene>
    <name evidence="1" type="ORF">OBBRIDRAFT_334585</name>
</gene>
<dbReference type="AlphaFoldDB" id="A0A8E2ATS7"/>
<keyword evidence="2" id="KW-1185">Reference proteome</keyword>
<reference evidence="1 2" key="1">
    <citation type="submission" date="2016-07" db="EMBL/GenBank/DDBJ databases">
        <title>Draft genome of the white-rot fungus Obba rivulosa 3A-2.</title>
        <authorList>
            <consortium name="DOE Joint Genome Institute"/>
            <person name="Miettinen O."/>
            <person name="Riley R."/>
            <person name="Acob R."/>
            <person name="Barry K."/>
            <person name="Cullen D."/>
            <person name="De Vries R."/>
            <person name="Hainaut M."/>
            <person name="Hatakka A."/>
            <person name="Henrissat B."/>
            <person name="Hilden K."/>
            <person name="Kuo R."/>
            <person name="Labutti K."/>
            <person name="Lipzen A."/>
            <person name="Makela M.R."/>
            <person name="Sandor L."/>
            <person name="Spatafora J.W."/>
            <person name="Grigoriev I.V."/>
            <person name="Hibbett D.S."/>
        </authorList>
    </citation>
    <scope>NUCLEOTIDE SEQUENCE [LARGE SCALE GENOMIC DNA]</scope>
    <source>
        <strain evidence="1 2">3A-2</strain>
    </source>
</reference>
<dbReference type="Proteomes" id="UP000250043">
    <property type="component" value="Unassembled WGS sequence"/>
</dbReference>
<proteinExistence type="predicted"/>
<protein>
    <submittedName>
        <fullName evidence="1">Uncharacterized protein</fullName>
    </submittedName>
</protein>
<evidence type="ECO:0000313" key="1">
    <source>
        <dbReference type="EMBL" id="OCH85155.1"/>
    </source>
</evidence>
<name>A0A8E2ATS7_9APHY</name>
<organism evidence="1 2">
    <name type="scientific">Obba rivulosa</name>
    <dbReference type="NCBI Taxonomy" id="1052685"/>
    <lineage>
        <taxon>Eukaryota</taxon>
        <taxon>Fungi</taxon>
        <taxon>Dikarya</taxon>
        <taxon>Basidiomycota</taxon>
        <taxon>Agaricomycotina</taxon>
        <taxon>Agaricomycetes</taxon>
        <taxon>Polyporales</taxon>
        <taxon>Gelatoporiaceae</taxon>
        <taxon>Obba</taxon>
    </lineage>
</organism>
<dbReference type="EMBL" id="KV722605">
    <property type="protein sequence ID" value="OCH85155.1"/>
    <property type="molecule type" value="Genomic_DNA"/>
</dbReference>
<evidence type="ECO:0000313" key="2">
    <source>
        <dbReference type="Proteomes" id="UP000250043"/>
    </source>
</evidence>
<accession>A0A8E2ATS7</accession>
<sequence length="121" mass="13240">MPETASGAACAWALSGRMCCCASRRPCHPPSRRGALLLFAIDSSGRPRTSRSLPICVRGGALHAPHLVPWQRFPLAPTSERVRGRWAHCGPRELRVRNSTRANRPPFAAASRLVSRTVFSL</sequence>